<sequence length="211" mass="23443">MVNSNELYELPRPTLAKIVNIGGVGVQLKDSKPLTPEFKQIIDRSEGLVVFSFGSVAPSHLMPQTWKTAFLESFAHFSNLSFVLRYEGADLKDRLPKNVYLFKWIPQADLLRHPKTIAFLSHGGYNSLQEVIAAGVPLITIALWGDQPRNAKLAAKLGIAVNLQKSDISTSAVTDALNKVINNRSVQNQKAEAELGDVSYLVHWFIWKSSK</sequence>
<keyword evidence="3" id="KW-0328">Glycosyltransferase</keyword>
<dbReference type="EMBL" id="KZ344994">
    <property type="protein sequence ID" value="PIO77547.1"/>
    <property type="molecule type" value="Genomic_DNA"/>
</dbReference>
<evidence type="ECO:0000256" key="1">
    <source>
        <dbReference type="ARBA" id="ARBA00009995"/>
    </source>
</evidence>
<dbReference type="FunFam" id="3.40.50.2000:FF:000021">
    <property type="entry name" value="UDP-glucuronosyltransferase"/>
    <property type="match status" value="1"/>
</dbReference>
<comment type="similarity">
    <text evidence="1">Belongs to the UDP-glycosyltransferase family.</text>
</comment>
<evidence type="ECO:0000256" key="3">
    <source>
        <dbReference type="ARBA" id="ARBA00022676"/>
    </source>
</evidence>
<dbReference type="PANTHER" id="PTHR48043:SF145">
    <property type="entry name" value="FI06409P-RELATED"/>
    <property type="match status" value="1"/>
</dbReference>
<comment type="catalytic activity">
    <reaction evidence="6">
        <text>glucuronate acceptor + UDP-alpha-D-glucuronate = acceptor beta-D-glucuronoside + UDP + H(+)</text>
        <dbReference type="Rhea" id="RHEA:21032"/>
        <dbReference type="ChEBI" id="CHEBI:15378"/>
        <dbReference type="ChEBI" id="CHEBI:58052"/>
        <dbReference type="ChEBI" id="CHEBI:58223"/>
        <dbReference type="ChEBI" id="CHEBI:132367"/>
        <dbReference type="ChEBI" id="CHEBI:132368"/>
        <dbReference type="EC" id="2.4.1.17"/>
    </reaction>
</comment>
<dbReference type="SUPFAM" id="SSF53756">
    <property type="entry name" value="UDP-Glycosyltransferase/glycogen phosphorylase"/>
    <property type="match status" value="1"/>
</dbReference>
<keyword evidence="4" id="KW-0808">Transferase</keyword>
<dbReference type="Proteomes" id="UP000230423">
    <property type="component" value="Unassembled WGS sequence"/>
</dbReference>
<proteinExistence type="inferred from homology"/>
<accession>A0A2G9V4X3</accession>
<dbReference type="Gene3D" id="3.40.50.2000">
    <property type="entry name" value="Glycogen Phosphorylase B"/>
    <property type="match status" value="1"/>
</dbReference>
<gene>
    <name evidence="7" type="ORF">TELCIR_00362</name>
</gene>
<dbReference type="EC" id="2.4.1.17" evidence="2"/>
<evidence type="ECO:0000313" key="8">
    <source>
        <dbReference type="Proteomes" id="UP000230423"/>
    </source>
</evidence>
<reference evidence="7 8" key="1">
    <citation type="submission" date="2015-09" db="EMBL/GenBank/DDBJ databases">
        <title>Draft genome of the parasitic nematode Teladorsagia circumcincta isolate WARC Sus (inbred).</title>
        <authorList>
            <person name="Mitreva M."/>
        </authorList>
    </citation>
    <scope>NUCLEOTIDE SEQUENCE [LARGE SCALE GENOMIC DNA]</scope>
    <source>
        <strain evidence="7 8">S</strain>
    </source>
</reference>
<dbReference type="InterPro" id="IPR002213">
    <property type="entry name" value="UDP_glucos_trans"/>
</dbReference>
<dbReference type="InterPro" id="IPR050271">
    <property type="entry name" value="UDP-glycosyltransferase"/>
</dbReference>
<evidence type="ECO:0000256" key="4">
    <source>
        <dbReference type="ARBA" id="ARBA00022679"/>
    </source>
</evidence>
<dbReference type="OrthoDB" id="416356at2759"/>
<dbReference type="GO" id="GO:0015020">
    <property type="term" value="F:glucuronosyltransferase activity"/>
    <property type="evidence" value="ECO:0007669"/>
    <property type="project" value="UniProtKB-EC"/>
</dbReference>
<dbReference type="PANTHER" id="PTHR48043">
    <property type="entry name" value="EG:EG0003.4 PROTEIN-RELATED"/>
    <property type="match status" value="1"/>
</dbReference>
<evidence type="ECO:0000256" key="2">
    <source>
        <dbReference type="ARBA" id="ARBA00012544"/>
    </source>
</evidence>
<dbReference type="AlphaFoldDB" id="A0A2G9V4X3"/>
<evidence type="ECO:0000256" key="6">
    <source>
        <dbReference type="ARBA" id="ARBA00047475"/>
    </source>
</evidence>
<organism evidence="7 8">
    <name type="scientific">Teladorsagia circumcincta</name>
    <name type="common">Brown stomach worm</name>
    <name type="synonym">Ostertagia circumcincta</name>
    <dbReference type="NCBI Taxonomy" id="45464"/>
    <lineage>
        <taxon>Eukaryota</taxon>
        <taxon>Metazoa</taxon>
        <taxon>Ecdysozoa</taxon>
        <taxon>Nematoda</taxon>
        <taxon>Chromadorea</taxon>
        <taxon>Rhabditida</taxon>
        <taxon>Rhabditina</taxon>
        <taxon>Rhabditomorpha</taxon>
        <taxon>Strongyloidea</taxon>
        <taxon>Trichostrongylidae</taxon>
        <taxon>Teladorsagia</taxon>
    </lineage>
</organism>
<name>A0A2G9V4X3_TELCI</name>
<evidence type="ECO:0000256" key="5">
    <source>
        <dbReference type="ARBA" id="ARBA00022729"/>
    </source>
</evidence>
<dbReference type="CDD" id="cd03784">
    <property type="entry name" value="GT1_Gtf-like"/>
    <property type="match status" value="1"/>
</dbReference>
<keyword evidence="5" id="KW-0732">Signal</keyword>
<keyword evidence="8" id="KW-1185">Reference proteome</keyword>
<evidence type="ECO:0000313" key="7">
    <source>
        <dbReference type="EMBL" id="PIO77547.1"/>
    </source>
</evidence>
<dbReference type="Pfam" id="PF00201">
    <property type="entry name" value="UDPGT"/>
    <property type="match status" value="1"/>
</dbReference>
<protein>
    <recommendedName>
        <fullName evidence="2">glucuronosyltransferase</fullName>
        <ecNumber evidence="2">2.4.1.17</ecNumber>
    </recommendedName>
</protein>